<evidence type="ECO:0000256" key="1">
    <source>
        <dbReference type="ARBA" id="ARBA00022485"/>
    </source>
</evidence>
<keyword evidence="6" id="KW-0408">Iron</keyword>
<dbReference type="GO" id="GO:0046872">
    <property type="term" value="F:metal ion binding"/>
    <property type="evidence" value="ECO:0007669"/>
    <property type="project" value="UniProtKB-KW"/>
</dbReference>
<keyword evidence="11" id="KW-1185">Reference proteome</keyword>
<protein>
    <recommendedName>
        <fullName evidence="12">Epoxyqueuosine reductase QueH</fullName>
    </recommendedName>
</protein>
<gene>
    <name evidence="10" type="ordered locus">Aboo_0546</name>
</gene>
<dbReference type="InterPro" id="IPR003828">
    <property type="entry name" value="QueH"/>
</dbReference>
<dbReference type="GO" id="GO:0008616">
    <property type="term" value="P:tRNA queuosine(34) biosynthetic process"/>
    <property type="evidence" value="ECO:0007669"/>
    <property type="project" value="UniProtKB-KW"/>
</dbReference>
<keyword evidence="7" id="KW-0411">Iron-sulfur</keyword>
<dbReference type="PANTHER" id="PTHR36701:SF1">
    <property type="entry name" value="EPOXYQUEUOSINE REDUCTASE QUEH"/>
    <property type="match status" value="1"/>
</dbReference>
<evidence type="ECO:0000256" key="5">
    <source>
        <dbReference type="ARBA" id="ARBA00023002"/>
    </source>
</evidence>
<evidence type="ECO:0000256" key="4">
    <source>
        <dbReference type="ARBA" id="ARBA00022785"/>
    </source>
</evidence>
<organism evidence="10 11">
    <name type="scientific">Aciduliprofundum boonei (strain DSM 19572 / T469)</name>
    <dbReference type="NCBI Taxonomy" id="439481"/>
    <lineage>
        <taxon>Archaea</taxon>
        <taxon>Methanobacteriati</taxon>
        <taxon>Thermoplasmatota</taxon>
        <taxon>DHVE2 group</taxon>
        <taxon>Candidatus Aciduliprofundum</taxon>
    </lineage>
</organism>
<evidence type="ECO:0000256" key="3">
    <source>
        <dbReference type="ARBA" id="ARBA00022723"/>
    </source>
</evidence>
<dbReference type="Pfam" id="PF02677">
    <property type="entry name" value="QueH"/>
    <property type="match status" value="1"/>
</dbReference>
<evidence type="ECO:0000256" key="2">
    <source>
        <dbReference type="ARBA" id="ARBA00022694"/>
    </source>
</evidence>
<dbReference type="GO" id="GO:0051539">
    <property type="term" value="F:4 iron, 4 sulfur cluster binding"/>
    <property type="evidence" value="ECO:0007669"/>
    <property type="project" value="UniProtKB-KW"/>
</dbReference>
<keyword evidence="5" id="KW-0560">Oxidoreductase</keyword>
<keyword evidence="8" id="KW-1015">Disulfide bond</keyword>
<evidence type="ECO:0000256" key="9">
    <source>
        <dbReference type="ARBA" id="ARBA00023284"/>
    </source>
</evidence>
<reference evidence="10" key="1">
    <citation type="submission" date="2010-02" db="EMBL/GenBank/DDBJ databases">
        <title>Complete sequence of Aciduliprofundum boonei T469.</title>
        <authorList>
            <consortium name="US DOE Joint Genome Institute"/>
            <person name="Lucas S."/>
            <person name="Copeland A."/>
            <person name="Lapidus A."/>
            <person name="Cheng J.-F."/>
            <person name="Bruce D."/>
            <person name="Goodwin L."/>
            <person name="Pitluck S."/>
            <person name="Saunders E."/>
            <person name="Detter J.C."/>
            <person name="Han C."/>
            <person name="Tapia R."/>
            <person name="Land M."/>
            <person name="Hauser L."/>
            <person name="Kyrpides N."/>
            <person name="Mikhailova N."/>
            <person name="Flores G."/>
            <person name="Reysenbach A.-L."/>
            <person name="Woyke T."/>
        </authorList>
    </citation>
    <scope>NUCLEOTIDE SEQUENCE</scope>
    <source>
        <strain evidence="10">T469</strain>
    </source>
</reference>
<accession>D3TCS2</accession>
<dbReference type="KEGG" id="abi:Aboo_0546"/>
<evidence type="ECO:0000313" key="11">
    <source>
        <dbReference type="Proteomes" id="UP000001400"/>
    </source>
</evidence>
<dbReference type="HAMAP" id="MF_02089">
    <property type="entry name" value="QueH"/>
    <property type="match status" value="1"/>
</dbReference>
<evidence type="ECO:0000313" key="10">
    <source>
        <dbReference type="EMBL" id="ADD08357.1"/>
    </source>
</evidence>
<keyword evidence="2" id="KW-0819">tRNA processing</keyword>
<keyword evidence="4" id="KW-0671">Queuosine biosynthesis</keyword>
<evidence type="ECO:0000256" key="6">
    <source>
        <dbReference type="ARBA" id="ARBA00023004"/>
    </source>
</evidence>
<keyword evidence="3" id="KW-0479">Metal-binding</keyword>
<keyword evidence="1" id="KW-0004">4Fe-4S</keyword>
<evidence type="ECO:0000256" key="7">
    <source>
        <dbReference type="ARBA" id="ARBA00023014"/>
    </source>
</evidence>
<dbReference type="AlphaFoldDB" id="D3TCS2"/>
<proteinExistence type="inferred from homology"/>
<dbReference type="PANTHER" id="PTHR36701">
    <property type="entry name" value="EPOXYQUEUOSINE REDUCTASE QUEH"/>
    <property type="match status" value="1"/>
</dbReference>
<dbReference type="HOGENOM" id="CLU_088177_1_1_2"/>
<keyword evidence="9" id="KW-0676">Redox-active center</keyword>
<evidence type="ECO:0008006" key="12">
    <source>
        <dbReference type="Google" id="ProtNLM"/>
    </source>
</evidence>
<dbReference type="GO" id="GO:0016491">
    <property type="term" value="F:oxidoreductase activity"/>
    <property type="evidence" value="ECO:0007669"/>
    <property type="project" value="UniProtKB-KW"/>
</dbReference>
<sequence>MLLHACCAPCLMAPYKHLSEKYDITIFWYNPNIQPYREYLRRLKAFKEYTKKIGAKVIYDYSYPLEDWLYKTSILSKKSNVLRCKYCYADRLYRTAQKAKEMNFDLFSTTLLLAPYQKHELIKEIGEKIGKSTGIDFYYEDMRKWFDEGERMAREAGIYRQGYCGCIYSEADRYWREKIE</sequence>
<dbReference type="Proteomes" id="UP000001400">
    <property type="component" value="Chromosome"/>
</dbReference>
<name>D3TCS2_ACIB4</name>
<dbReference type="EMBL" id="CP001941">
    <property type="protein sequence ID" value="ADD08357.1"/>
    <property type="molecule type" value="Genomic_DNA"/>
</dbReference>
<evidence type="ECO:0000256" key="8">
    <source>
        <dbReference type="ARBA" id="ARBA00023157"/>
    </source>
</evidence>